<feature type="non-terminal residue" evidence="3">
    <location>
        <position position="298"/>
    </location>
</feature>
<dbReference type="InterPro" id="IPR051168">
    <property type="entry name" value="AASS"/>
</dbReference>
<dbReference type="SMART" id="SM01003">
    <property type="entry name" value="AlaDh_PNT_N"/>
    <property type="match status" value="1"/>
</dbReference>
<dbReference type="PANTHER" id="PTHR11133">
    <property type="entry name" value="SACCHAROPINE DEHYDROGENASE"/>
    <property type="match status" value="1"/>
</dbReference>
<protein>
    <submittedName>
        <fullName evidence="3">Alpha-aminoadipic semialdehyde synthase, mitochondrial-like</fullName>
    </submittedName>
</protein>
<feature type="domain" description="Alanine dehydrogenase/pyridine nucleotide transhydrogenase N-terminal" evidence="2">
    <location>
        <begin position="27"/>
        <end position="157"/>
    </location>
</feature>
<proteinExistence type="predicted"/>
<organism evidence="3">
    <name type="scientific">Castor canadensis</name>
    <name type="common">American beaver</name>
    <dbReference type="NCBI Taxonomy" id="51338"/>
    <lineage>
        <taxon>Eukaryota</taxon>
        <taxon>Metazoa</taxon>
        <taxon>Chordata</taxon>
        <taxon>Craniata</taxon>
        <taxon>Vertebrata</taxon>
        <taxon>Euteleostomi</taxon>
        <taxon>Mammalia</taxon>
        <taxon>Eutheria</taxon>
        <taxon>Euarchontoglires</taxon>
        <taxon>Glires</taxon>
        <taxon>Rodentia</taxon>
        <taxon>Castorimorpha</taxon>
        <taxon>Castoridae</taxon>
        <taxon>Castor</taxon>
    </lineage>
</organism>
<evidence type="ECO:0000313" key="3">
    <source>
        <dbReference type="RefSeq" id="XP_020018001.1"/>
    </source>
</evidence>
<dbReference type="AlphaFoldDB" id="A0A8B7UEJ2"/>
<accession>A0A8B7UEJ2</accession>
<reference evidence="3" key="1">
    <citation type="submission" date="2025-08" db="UniProtKB">
        <authorList>
            <consortium name="RefSeq"/>
        </authorList>
    </citation>
    <scope>IDENTIFICATION</scope>
    <source>
        <tissue evidence="3">Leukocyte</tissue>
    </source>
</reference>
<evidence type="ECO:0000259" key="2">
    <source>
        <dbReference type="SMART" id="SM01003"/>
    </source>
</evidence>
<dbReference type="RefSeq" id="XP_020018001.1">
    <property type="nucleotide sequence ID" value="XM_020162412.1"/>
</dbReference>
<dbReference type="Gene3D" id="3.40.50.720">
    <property type="entry name" value="NAD(P)-binding Rossmann-like Domain"/>
    <property type="match status" value="1"/>
</dbReference>
<sequence length="298" mass="34074">MLRLQRTKMGRLRASLSRGLHHRAVMALRREDVNAWERRAPLAPKHIKGITNLGYKVLIQPSNRRAIHDKEYVKAGGILQEDISEACLILGVKRPPEEKLMSRKTYAFFSHTIKAQEANMSLLDEVLKQEIRLIDYEKMVDHRGIRVVAFGQWAGVAGMINILHGMGLRLLALGHHTPFMGAQEIFNELPCEYVEPHELKEVSQNGDLRKVYGTVLSRHHHLVRKTDGVFDPVEYDKHPERYISRFNTDIAPYTTCLINGIYWEQNTPRLLTRHDAQSLLTPVKSSGITVEGCPELPH</sequence>
<dbReference type="InterPro" id="IPR007886">
    <property type="entry name" value="AlaDH/PNT_N"/>
</dbReference>
<dbReference type="OrthoDB" id="10059875at2759"/>
<gene>
    <name evidence="3" type="primary">LOC109685529</name>
</gene>
<dbReference type="GO" id="GO:0005737">
    <property type="term" value="C:cytoplasm"/>
    <property type="evidence" value="ECO:0007669"/>
    <property type="project" value="TreeGrafter"/>
</dbReference>
<keyword evidence="1" id="KW-0560">Oxidoreductase</keyword>
<dbReference type="KEGG" id="ccan:109685529"/>
<dbReference type="Pfam" id="PF05222">
    <property type="entry name" value="AlaDh_PNT_N"/>
    <property type="match status" value="1"/>
</dbReference>
<dbReference type="SUPFAM" id="SSF52283">
    <property type="entry name" value="Formate/glycerate dehydrogenase catalytic domain-like"/>
    <property type="match status" value="1"/>
</dbReference>
<dbReference type="FunFam" id="3.40.50.720:FF:000087">
    <property type="entry name" value="alpha-aminoadipic semialdehyde synthase, mitochondrial"/>
    <property type="match status" value="1"/>
</dbReference>
<name>A0A8B7UEJ2_CASCN</name>
<dbReference type="PANTHER" id="PTHR11133:SF22">
    <property type="entry name" value="ALPHA-AMINOADIPIC SEMIALDEHYDE SYNTHASE, MITOCHONDRIAL"/>
    <property type="match status" value="1"/>
</dbReference>
<evidence type="ECO:0000256" key="1">
    <source>
        <dbReference type="ARBA" id="ARBA00023002"/>
    </source>
</evidence>
<dbReference type="GO" id="GO:0019878">
    <property type="term" value="P:lysine biosynthetic process via aminoadipic acid"/>
    <property type="evidence" value="ECO:0007669"/>
    <property type="project" value="TreeGrafter"/>
</dbReference>
<dbReference type="GO" id="GO:0004753">
    <property type="term" value="F:saccharopine dehydrogenase activity"/>
    <property type="evidence" value="ECO:0007669"/>
    <property type="project" value="TreeGrafter"/>
</dbReference>